<dbReference type="PANTHER" id="PTHR39515">
    <property type="entry name" value="CONSERVED PROTEIN"/>
    <property type="match status" value="1"/>
</dbReference>
<dbReference type="PROSITE" id="PS50995">
    <property type="entry name" value="HTH_MARR_2"/>
    <property type="match status" value="1"/>
</dbReference>
<reference evidence="2 3" key="1">
    <citation type="submission" date="2017-11" db="EMBL/GenBank/DDBJ databases">
        <title>Genomic Encyclopedia of Archaeal and Bacterial Type Strains, Phase II (KMG-II): From Individual Species to Whole Genera.</title>
        <authorList>
            <person name="Goeker M."/>
        </authorList>
    </citation>
    <scope>NUCLEOTIDE SEQUENCE [LARGE SCALE GENOMIC DNA]</scope>
    <source>
        <strain evidence="2 3">DSM 27763</strain>
    </source>
</reference>
<proteinExistence type="predicted"/>
<name>A0A2M9BII7_9ACTN</name>
<dbReference type="PANTHER" id="PTHR39515:SF2">
    <property type="entry name" value="HTH-TYPE TRANSCRIPTIONAL REGULATOR RV0880"/>
    <property type="match status" value="1"/>
</dbReference>
<gene>
    <name evidence="2" type="ORF">CLV56_1999</name>
</gene>
<dbReference type="EMBL" id="PGEZ01000001">
    <property type="protein sequence ID" value="PJJ57761.1"/>
    <property type="molecule type" value="Genomic_DNA"/>
</dbReference>
<keyword evidence="3" id="KW-1185">Reference proteome</keyword>
<dbReference type="InterPro" id="IPR052526">
    <property type="entry name" value="HTH-type_Bedaq_tolerance"/>
</dbReference>
<evidence type="ECO:0000313" key="2">
    <source>
        <dbReference type="EMBL" id="PJJ57761.1"/>
    </source>
</evidence>
<dbReference type="InterPro" id="IPR036390">
    <property type="entry name" value="WH_DNA-bd_sf"/>
</dbReference>
<dbReference type="OrthoDB" id="122135at2"/>
<sequence length="154" mass="16817">MPTESATTVPRSATEPAVVAARDIVAVLSRLRRRLREVRDLSGLSPSQTAVLNRIDQDGPITSAGLAQAERVRPQSMAATVGVLLERGLVQRTPDPADGRRQLLSLSQHGRAWLDDRHRARDEWLVATLDDGLSAEELATVIEAVRLLERVAQS</sequence>
<accession>A0A2M9BII7</accession>
<dbReference type="RefSeq" id="WP_100414759.1">
    <property type="nucleotide sequence ID" value="NZ_PGEZ01000001.1"/>
</dbReference>
<dbReference type="InterPro" id="IPR036388">
    <property type="entry name" value="WH-like_DNA-bd_sf"/>
</dbReference>
<dbReference type="GO" id="GO:0003677">
    <property type="term" value="F:DNA binding"/>
    <property type="evidence" value="ECO:0007669"/>
    <property type="project" value="UniProtKB-KW"/>
</dbReference>
<dbReference type="Gene3D" id="1.10.10.10">
    <property type="entry name" value="Winged helix-like DNA-binding domain superfamily/Winged helix DNA-binding domain"/>
    <property type="match status" value="1"/>
</dbReference>
<feature type="domain" description="HTH marR-type" evidence="1">
    <location>
        <begin position="21"/>
        <end position="150"/>
    </location>
</feature>
<protein>
    <submittedName>
        <fullName evidence="2">DNA-binding MarR family transcriptional regulator</fullName>
    </submittedName>
</protein>
<evidence type="ECO:0000313" key="3">
    <source>
        <dbReference type="Proteomes" id="UP000230842"/>
    </source>
</evidence>
<dbReference type="SMART" id="SM00347">
    <property type="entry name" value="HTH_MARR"/>
    <property type="match status" value="1"/>
</dbReference>
<dbReference type="InterPro" id="IPR000835">
    <property type="entry name" value="HTH_MarR-typ"/>
</dbReference>
<dbReference type="Proteomes" id="UP000230842">
    <property type="component" value="Unassembled WGS sequence"/>
</dbReference>
<organism evidence="2 3">
    <name type="scientific">Mumia flava</name>
    <dbReference type="NCBI Taxonomy" id="1348852"/>
    <lineage>
        <taxon>Bacteria</taxon>
        <taxon>Bacillati</taxon>
        <taxon>Actinomycetota</taxon>
        <taxon>Actinomycetes</taxon>
        <taxon>Propionibacteriales</taxon>
        <taxon>Nocardioidaceae</taxon>
        <taxon>Mumia</taxon>
    </lineage>
</organism>
<dbReference type="Pfam" id="PF12802">
    <property type="entry name" value="MarR_2"/>
    <property type="match status" value="1"/>
</dbReference>
<dbReference type="AlphaFoldDB" id="A0A2M9BII7"/>
<comment type="caution">
    <text evidence="2">The sequence shown here is derived from an EMBL/GenBank/DDBJ whole genome shotgun (WGS) entry which is preliminary data.</text>
</comment>
<dbReference type="GO" id="GO:0003700">
    <property type="term" value="F:DNA-binding transcription factor activity"/>
    <property type="evidence" value="ECO:0007669"/>
    <property type="project" value="InterPro"/>
</dbReference>
<dbReference type="Gene3D" id="1.10.287.100">
    <property type="match status" value="1"/>
</dbReference>
<evidence type="ECO:0000259" key="1">
    <source>
        <dbReference type="PROSITE" id="PS50995"/>
    </source>
</evidence>
<dbReference type="SUPFAM" id="SSF46785">
    <property type="entry name" value="Winged helix' DNA-binding domain"/>
    <property type="match status" value="1"/>
</dbReference>
<keyword evidence="2" id="KW-0238">DNA-binding</keyword>